<name>A0ABS9XF15_9ACTN</name>
<comment type="caution">
    <text evidence="2">The sequence shown here is derived from an EMBL/GenBank/DDBJ whole genome shotgun (WGS) entry which is preliminary data.</text>
</comment>
<proteinExistence type="predicted"/>
<dbReference type="Proteomes" id="UP001165270">
    <property type="component" value="Unassembled WGS sequence"/>
</dbReference>
<gene>
    <name evidence="2" type="ORF">MQN93_12600</name>
</gene>
<evidence type="ECO:0000313" key="3">
    <source>
        <dbReference type="Proteomes" id="UP001165270"/>
    </source>
</evidence>
<accession>A0ABS9XF15</accession>
<evidence type="ECO:0000256" key="1">
    <source>
        <dbReference type="SAM" id="Phobius"/>
    </source>
</evidence>
<feature type="transmembrane region" description="Helical" evidence="1">
    <location>
        <begin position="26"/>
        <end position="50"/>
    </location>
</feature>
<dbReference type="RefSeq" id="WP_016437225.1">
    <property type="nucleotide sequence ID" value="NZ_JALDAX010000004.1"/>
</dbReference>
<sequence>MSRSPDEQVEEPEAEGNVRGGTRWGVVLGILVLPTLVAAGALVLLGLWLFTDDSVSTGVAKAPCKQALAYGGAKVPKGAYDTLCEVRSDSGTRYTASFRMPSDEVGGWLTTTYPGAPEPRDRHCSESVIDRCLDLDPGDIFGVDAAVRLEFRDDGPGWTQVRFSASSV</sequence>
<evidence type="ECO:0008006" key="4">
    <source>
        <dbReference type="Google" id="ProtNLM"/>
    </source>
</evidence>
<keyword evidence="1" id="KW-0812">Transmembrane</keyword>
<keyword evidence="1" id="KW-1133">Transmembrane helix</keyword>
<protein>
    <recommendedName>
        <fullName evidence="4">DUF4333 domain-containing protein</fullName>
    </recommendedName>
</protein>
<evidence type="ECO:0000313" key="2">
    <source>
        <dbReference type="EMBL" id="MCI3240565.1"/>
    </source>
</evidence>
<dbReference type="EMBL" id="JALDAX010000004">
    <property type="protein sequence ID" value="MCI3240565.1"/>
    <property type="molecule type" value="Genomic_DNA"/>
</dbReference>
<reference evidence="2" key="1">
    <citation type="submission" date="2022-03" db="EMBL/GenBank/DDBJ databases">
        <title>Streptomyces 7R015 and 7R016 isolated from Barleria lupulina in Thailand.</title>
        <authorList>
            <person name="Kanchanasin P."/>
            <person name="Phongsopitanun W."/>
            <person name="Tanasupawat S."/>
        </authorList>
    </citation>
    <scope>NUCLEOTIDE SEQUENCE</scope>
    <source>
        <strain evidence="2">7R016</strain>
    </source>
</reference>
<keyword evidence="3" id="KW-1185">Reference proteome</keyword>
<keyword evidence="1" id="KW-0472">Membrane</keyword>
<organism evidence="2 3">
    <name type="scientific">Streptomyces spinosisporus</name>
    <dbReference type="NCBI Taxonomy" id="2927582"/>
    <lineage>
        <taxon>Bacteria</taxon>
        <taxon>Bacillati</taxon>
        <taxon>Actinomycetota</taxon>
        <taxon>Actinomycetes</taxon>
        <taxon>Kitasatosporales</taxon>
        <taxon>Streptomycetaceae</taxon>
        <taxon>Streptomyces</taxon>
    </lineage>
</organism>